<gene>
    <name evidence="2" type="ORF">FHS59_000389</name>
</gene>
<evidence type="ECO:0000313" key="2">
    <source>
        <dbReference type="EMBL" id="MBB6324774.1"/>
    </source>
</evidence>
<comment type="caution">
    <text evidence="2">The sequence shown here is derived from an EMBL/GenBank/DDBJ whole genome shotgun (WGS) entry which is preliminary data.</text>
</comment>
<name>A0A841MIS8_9BACT</name>
<dbReference type="EMBL" id="JACIJO010000001">
    <property type="protein sequence ID" value="MBB6324774.1"/>
    <property type="molecule type" value="Genomic_DNA"/>
</dbReference>
<dbReference type="Gene3D" id="3.90.1150.200">
    <property type="match status" value="1"/>
</dbReference>
<dbReference type="Proteomes" id="UP000588604">
    <property type="component" value="Unassembled WGS sequence"/>
</dbReference>
<accession>A0A841MIS8</accession>
<keyword evidence="3" id="KW-1185">Reference proteome</keyword>
<dbReference type="AlphaFoldDB" id="A0A841MIS8"/>
<reference evidence="2 3" key="1">
    <citation type="submission" date="2020-08" db="EMBL/GenBank/DDBJ databases">
        <title>Genomic Encyclopedia of Type Strains, Phase IV (KMG-IV): sequencing the most valuable type-strain genomes for metagenomic binning, comparative biology and taxonomic classification.</title>
        <authorList>
            <person name="Goeker M."/>
        </authorList>
    </citation>
    <scope>NUCLEOTIDE SEQUENCE [LARGE SCALE GENOMIC DNA]</scope>
    <source>
        <strain evidence="2 3">DSM 102044</strain>
    </source>
</reference>
<evidence type="ECO:0000313" key="3">
    <source>
        <dbReference type="Proteomes" id="UP000588604"/>
    </source>
</evidence>
<dbReference type="Pfam" id="PF08818">
    <property type="entry name" value="DUF1801"/>
    <property type="match status" value="1"/>
</dbReference>
<feature type="domain" description="YdhG-like" evidence="1">
    <location>
        <begin position="2"/>
        <end position="86"/>
    </location>
</feature>
<dbReference type="InterPro" id="IPR014922">
    <property type="entry name" value="YdhG-like"/>
</dbReference>
<dbReference type="SUPFAM" id="SSF159888">
    <property type="entry name" value="YdhG-like"/>
    <property type="match status" value="1"/>
</dbReference>
<organism evidence="2 3">
    <name type="scientific">Algoriphagus iocasae</name>
    <dbReference type="NCBI Taxonomy" id="1836499"/>
    <lineage>
        <taxon>Bacteria</taxon>
        <taxon>Pseudomonadati</taxon>
        <taxon>Bacteroidota</taxon>
        <taxon>Cytophagia</taxon>
        <taxon>Cytophagales</taxon>
        <taxon>Cyclobacteriaceae</taxon>
        <taxon>Algoriphagus</taxon>
    </lineage>
</organism>
<sequence length="95" mass="10858">MILAQSPAISETIKYGMPCFCYQNKPMVYLWKDKKTEAPYLLFVHGNLINHPGLESGNRAKMKIFPVESGSNLPKKEIEELLEMAIFVLKSQLKK</sequence>
<evidence type="ECO:0000259" key="1">
    <source>
        <dbReference type="Pfam" id="PF08818"/>
    </source>
</evidence>
<proteinExistence type="predicted"/>
<protein>
    <recommendedName>
        <fullName evidence="1">YdhG-like domain-containing protein</fullName>
    </recommendedName>
</protein>